<keyword evidence="5 11" id="KW-0732">Signal</keyword>
<dbReference type="InterPro" id="IPR017853">
    <property type="entry name" value="GH"/>
</dbReference>
<accession>A0AAN5AJF2</accession>
<dbReference type="Pfam" id="PF14310">
    <property type="entry name" value="Fn3-like"/>
    <property type="match status" value="1"/>
</dbReference>
<dbReference type="FunFam" id="3.20.20.300:FF:000005">
    <property type="entry name" value="Periplasmic beta-glucosidase"/>
    <property type="match status" value="1"/>
</dbReference>
<dbReference type="PRINTS" id="PR00133">
    <property type="entry name" value="GLHYDRLASE3"/>
</dbReference>
<comment type="caution">
    <text evidence="13">The sequence shown here is derived from an EMBL/GenBank/DDBJ whole genome shotgun (WGS) entry which is preliminary data.</text>
</comment>
<dbReference type="InterPro" id="IPR001764">
    <property type="entry name" value="Glyco_hydro_3_N"/>
</dbReference>
<dbReference type="EMBL" id="BQKE01000001">
    <property type="protein sequence ID" value="GJM60939.1"/>
    <property type="molecule type" value="Genomic_DNA"/>
</dbReference>
<dbReference type="GO" id="GO:0042597">
    <property type="term" value="C:periplasmic space"/>
    <property type="evidence" value="ECO:0007669"/>
    <property type="project" value="UniProtKB-SubCell"/>
</dbReference>
<proteinExistence type="inferred from homology"/>
<evidence type="ECO:0000313" key="14">
    <source>
        <dbReference type="Proteomes" id="UP001310022"/>
    </source>
</evidence>
<dbReference type="RefSeq" id="WP_338236582.1">
    <property type="nucleotide sequence ID" value="NZ_BQKE01000001.1"/>
</dbReference>
<keyword evidence="7 10" id="KW-0378">Hydrolase</keyword>
<dbReference type="InterPro" id="IPR019800">
    <property type="entry name" value="Glyco_hydro_3_AS"/>
</dbReference>
<evidence type="ECO:0000256" key="3">
    <source>
        <dbReference type="ARBA" id="ARBA00005336"/>
    </source>
</evidence>
<evidence type="ECO:0000256" key="8">
    <source>
        <dbReference type="ARBA" id="ARBA00023295"/>
    </source>
</evidence>
<evidence type="ECO:0000256" key="1">
    <source>
        <dbReference type="ARBA" id="ARBA00000448"/>
    </source>
</evidence>
<dbReference type="InterPro" id="IPR013783">
    <property type="entry name" value="Ig-like_fold"/>
</dbReference>
<dbReference type="GO" id="GO:0008422">
    <property type="term" value="F:beta-glucosidase activity"/>
    <property type="evidence" value="ECO:0007669"/>
    <property type="project" value="UniProtKB-EC"/>
</dbReference>
<dbReference type="PROSITE" id="PS00775">
    <property type="entry name" value="GLYCOSYL_HYDROL_F3"/>
    <property type="match status" value="1"/>
</dbReference>
<dbReference type="InterPro" id="IPR051915">
    <property type="entry name" value="Cellulose_Degrad_GH3"/>
</dbReference>
<evidence type="ECO:0000256" key="5">
    <source>
        <dbReference type="ARBA" id="ARBA00022729"/>
    </source>
</evidence>
<evidence type="ECO:0000256" key="11">
    <source>
        <dbReference type="SAM" id="SignalP"/>
    </source>
</evidence>
<keyword evidence="6" id="KW-0574">Periplasm</keyword>
<dbReference type="Pfam" id="PF01915">
    <property type="entry name" value="Glyco_hydro_3_C"/>
    <property type="match status" value="1"/>
</dbReference>
<dbReference type="FunFam" id="2.60.40.10:FF:000495">
    <property type="entry name" value="Periplasmic beta-glucosidase"/>
    <property type="match status" value="1"/>
</dbReference>
<dbReference type="FunFam" id="3.40.50.1700:FF:000004">
    <property type="entry name" value="Periplasmic beta-glucosidase"/>
    <property type="match status" value="1"/>
</dbReference>
<comment type="similarity">
    <text evidence="3 10">Belongs to the glycosyl hydrolase 3 family.</text>
</comment>
<gene>
    <name evidence="13" type="ORF">PEDI_14910</name>
</gene>
<dbReference type="SMART" id="SM01217">
    <property type="entry name" value="Fn3_like"/>
    <property type="match status" value="1"/>
</dbReference>
<sequence length="780" mass="86240">MKINKLKSLIAATALAAGVGFSATAQSSLAHTGDWKSYSKDATIEAKVDSLLALMTLEEKIGQMTQFPGKTAVTGPAIQDDYKEYMEKGLVGSMFNVFGAKGLRQLQEYAVENSRLNIPVLFAADIIHGYKTTFPIPLAESCSWDLELMERSARIAAEEGTAAGISWTFAPMIDTSRDPRWGRVMEGAGEDVYLGKKVAEARVKGFQGIESWEDFDQPNTMLATAKHFVAYGAAEAGRDYNTTDMSDRTLREIYFPPFEAAIDAGVATFMTSFNEIGGVPCTGSKYLYSDVLRGEWDFRGTVVTDYTAINEMVDHGFAEDLKEAAQKSLDAGIDMDMNGAAFIKHVGALIEEGKITEDHVNQAAARILELKFILGLFEDPYRYMDEEREAATIEKAEYFEEARRNAQRSIVLLKNENNTLPLAKKEKKKVALIGPFVKERMSLNGDWAIKGDRKKSVTLEEGLMAAYKKSKVDFLYAQGATLPRKIEAENAKTAEEIQAKVEEALAVAQDADEIIVAAGEFWKWTGEAASRTDITLPKSQKALLRALKELNKPITLVLMGGRPLDLSWEEENMDAILETWYLGTQAGHAIADVISGDYNPSGKITLTFPRNVGQIPIYYNHKNTGRPEDPAKWADYKSTYLDVPNTPLYPFGFGLSYASFEYKNLNLSSDEFSKGGNITASIEVTNTSKLDGEEIVQLYIRDIAGSVTRPVKELKGFEKVMIKAGETKTIEFSIDESTIEFLTFNNVIAPEAGKFNLWIGTNSADINNAASFRYVENANN</sequence>
<evidence type="ECO:0000256" key="7">
    <source>
        <dbReference type="ARBA" id="ARBA00022801"/>
    </source>
</evidence>
<dbReference type="InterPro" id="IPR036881">
    <property type="entry name" value="Glyco_hydro_3_C_sf"/>
</dbReference>
<dbReference type="Pfam" id="PF00933">
    <property type="entry name" value="Glyco_hydro_3"/>
    <property type="match status" value="1"/>
</dbReference>
<dbReference type="InterPro" id="IPR036962">
    <property type="entry name" value="Glyco_hydro_3_N_sf"/>
</dbReference>
<dbReference type="SUPFAM" id="SSF52279">
    <property type="entry name" value="Beta-D-glucan exohydrolase, C-terminal domain"/>
    <property type="match status" value="1"/>
</dbReference>
<dbReference type="PANTHER" id="PTHR30620:SF16">
    <property type="entry name" value="LYSOSOMAL BETA GLUCOSIDASE"/>
    <property type="match status" value="1"/>
</dbReference>
<dbReference type="Gene3D" id="2.60.40.10">
    <property type="entry name" value="Immunoglobulins"/>
    <property type="match status" value="1"/>
</dbReference>
<dbReference type="GO" id="GO:0009251">
    <property type="term" value="P:glucan catabolic process"/>
    <property type="evidence" value="ECO:0007669"/>
    <property type="project" value="TreeGrafter"/>
</dbReference>
<dbReference type="Gene3D" id="3.20.20.300">
    <property type="entry name" value="Glycoside hydrolase, family 3, N-terminal domain"/>
    <property type="match status" value="1"/>
</dbReference>
<feature type="domain" description="Fibronectin type III-like" evidence="12">
    <location>
        <begin position="694"/>
        <end position="763"/>
    </location>
</feature>
<organism evidence="13 14">
    <name type="scientific">Persicobacter diffluens</name>
    <dbReference type="NCBI Taxonomy" id="981"/>
    <lineage>
        <taxon>Bacteria</taxon>
        <taxon>Pseudomonadati</taxon>
        <taxon>Bacteroidota</taxon>
        <taxon>Cytophagia</taxon>
        <taxon>Cytophagales</taxon>
        <taxon>Persicobacteraceae</taxon>
        <taxon>Persicobacter</taxon>
    </lineage>
</organism>
<dbReference type="InterPro" id="IPR026891">
    <property type="entry name" value="Fn3-like"/>
</dbReference>
<evidence type="ECO:0000256" key="2">
    <source>
        <dbReference type="ARBA" id="ARBA00004418"/>
    </source>
</evidence>
<evidence type="ECO:0000256" key="9">
    <source>
        <dbReference type="ARBA" id="ARBA00067498"/>
    </source>
</evidence>
<feature type="chain" id="PRO_5043018764" description="Periplasmic beta-glucosidase" evidence="11">
    <location>
        <begin position="26"/>
        <end position="780"/>
    </location>
</feature>
<protein>
    <recommendedName>
        <fullName evidence="9">Periplasmic beta-glucosidase</fullName>
        <ecNumber evidence="4">3.2.1.21</ecNumber>
    </recommendedName>
</protein>
<dbReference type="EC" id="3.2.1.21" evidence="4"/>
<reference evidence="13 14" key="1">
    <citation type="submission" date="2021-12" db="EMBL/GenBank/DDBJ databases">
        <title>Genome sequencing of bacteria with rrn-lacking chromosome and rrn-plasmid.</title>
        <authorList>
            <person name="Anda M."/>
            <person name="Iwasaki W."/>
        </authorList>
    </citation>
    <scope>NUCLEOTIDE SEQUENCE [LARGE SCALE GENOMIC DNA]</scope>
    <source>
        <strain evidence="13 14">NBRC 15940</strain>
    </source>
</reference>
<dbReference type="AlphaFoldDB" id="A0AAN5AJF2"/>
<dbReference type="NCBIfam" id="NF011678">
    <property type="entry name" value="PRK15098.1"/>
    <property type="match status" value="1"/>
</dbReference>
<evidence type="ECO:0000256" key="6">
    <source>
        <dbReference type="ARBA" id="ARBA00022764"/>
    </source>
</evidence>
<evidence type="ECO:0000256" key="4">
    <source>
        <dbReference type="ARBA" id="ARBA00012744"/>
    </source>
</evidence>
<comment type="subcellular location">
    <subcellularLocation>
        <location evidence="2">Periplasm</location>
    </subcellularLocation>
</comment>
<keyword evidence="14" id="KW-1185">Reference proteome</keyword>
<evidence type="ECO:0000259" key="12">
    <source>
        <dbReference type="SMART" id="SM01217"/>
    </source>
</evidence>
<dbReference type="InterPro" id="IPR002772">
    <property type="entry name" value="Glyco_hydro_3_C"/>
</dbReference>
<dbReference type="Proteomes" id="UP001310022">
    <property type="component" value="Unassembled WGS sequence"/>
</dbReference>
<comment type="catalytic activity">
    <reaction evidence="1">
        <text>Hydrolysis of terminal, non-reducing beta-D-glucosyl residues with release of beta-D-glucose.</text>
        <dbReference type="EC" id="3.2.1.21"/>
    </reaction>
</comment>
<dbReference type="PANTHER" id="PTHR30620">
    <property type="entry name" value="PERIPLASMIC BETA-GLUCOSIDASE-RELATED"/>
    <property type="match status" value="1"/>
</dbReference>
<feature type="signal peptide" evidence="11">
    <location>
        <begin position="1"/>
        <end position="25"/>
    </location>
</feature>
<keyword evidence="8 10" id="KW-0326">Glycosidase</keyword>
<name>A0AAN5AJF2_9BACT</name>
<evidence type="ECO:0000256" key="10">
    <source>
        <dbReference type="RuleBase" id="RU361161"/>
    </source>
</evidence>
<evidence type="ECO:0000313" key="13">
    <source>
        <dbReference type="EMBL" id="GJM60939.1"/>
    </source>
</evidence>
<dbReference type="Gene3D" id="3.40.50.1700">
    <property type="entry name" value="Glycoside hydrolase family 3 C-terminal domain"/>
    <property type="match status" value="1"/>
</dbReference>
<dbReference type="SUPFAM" id="SSF51445">
    <property type="entry name" value="(Trans)glycosidases"/>
    <property type="match status" value="1"/>
</dbReference>